<dbReference type="InterPro" id="IPR036415">
    <property type="entry name" value="Lamin_tail_dom_sf"/>
</dbReference>
<dbReference type="OrthoDB" id="1492759at2"/>
<evidence type="ECO:0000256" key="1">
    <source>
        <dbReference type="SAM" id="MobiDB-lite"/>
    </source>
</evidence>
<accession>A0A1I6G6U2</accession>
<protein>
    <submittedName>
        <fullName evidence="4">Lamin Tail Domain</fullName>
    </submittedName>
</protein>
<evidence type="ECO:0000256" key="2">
    <source>
        <dbReference type="SAM" id="SignalP"/>
    </source>
</evidence>
<name>A0A1I6G6U2_9FLAO</name>
<feature type="domain" description="LTD" evidence="3">
    <location>
        <begin position="266"/>
        <end position="395"/>
    </location>
</feature>
<reference evidence="4 5" key="1">
    <citation type="submission" date="2016-10" db="EMBL/GenBank/DDBJ databases">
        <authorList>
            <person name="de Groot N.N."/>
        </authorList>
    </citation>
    <scope>NUCLEOTIDE SEQUENCE [LARGE SCALE GENOMIC DNA]</scope>
    <source>
        <strain evidence="4 5">DSM 21019</strain>
    </source>
</reference>
<evidence type="ECO:0000313" key="4">
    <source>
        <dbReference type="EMBL" id="SFR37870.1"/>
    </source>
</evidence>
<evidence type="ECO:0000313" key="5">
    <source>
        <dbReference type="Proteomes" id="UP000199534"/>
    </source>
</evidence>
<dbReference type="Pfam" id="PF00932">
    <property type="entry name" value="LTD"/>
    <property type="match status" value="1"/>
</dbReference>
<gene>
    <name evidence="4" type="ORF">SAMN04490243_1323</name>
</gene>
<dbReference type="AlphaFoldDB" id="A0A1I6G6U2"/>
<dbReference type="InterPro" id="IPR001322">
    <property type="entry name" value="Lamin_tail_dom"/>
</dbReference>
<keyword evidence="5" id="KW-1185">Reference proteome</keyword>
<sequence>MTLRTSSISLLTLVVALHFLWNCNPASEEAQIPDPCETVDSLEIIPLDSLLSLYRGSASAIDRPYFLELRVVSSDLPGNIFGALYLQEKPGGPGLLVKTDLLDTHAYFPEGSLVRLDLQGLFLDKEGSGLALGSPREVFGNITLDRIPAAVTLERLSLACGAAEMISPLPIPLDSLKAIQVHSLVALKGLEIDPENTIPTYAEYQQETLIPLVDCFGGKLNLVNSGYSDFYQDTLPAGNGTVTGILRGSPGEYQILLRDAEDLEFDQPDCNTQYPPMQSDRILISEIADPENDAGARFIELYNSDATPVRLDAWKLVRFTNGNDTPGGMVPLDGLRLLPGETLVIAARGDNFSAVYGIMADLLVRTNGPADSNGDDNIVLLDPFDQVVDVFGIPGEDGSGTAHEFEDGRALRRAEIETASPVFLPEQWIISNDTGAAGTLLQPGQAPEDYTPGKHPDSN</sequence>
<dbReference type="InterPro" id="IPR043744">
    <property type="entry name" value="DUF5689"/>
</dbReference>
<dbReference type="Proteomes" id="UP000199534">
    <property type="component" value="Unassembled WGS sequence"/>
</dbReference>
<dbReference type="RefSeq" id="WP_092981648.1">
    <property type="nucleotide sequence ID" value="NZ_FOYQ01000001.1"/>
</dbReference>
<proteinExistence type="predicted"/>
<dbReference type="PROSITE" id="PS51841">
    <property type="entry name" value="LTD"/>
    <property type="match status" value="1"/>
</dbReference>
<feature type="signal peptide" evidence="2">
    <location>
        <begin position="1"/>
        <end position="26"/>
    </location>
</feature>
<dbReference type="SUPFAM" id="SSF74853">
    <property type="entry name" value="Lamin A/C globular tail domain"/>
    <property type="match status" value="1"/>
</dbReference>
<dbReference type="Pfam" id="PF18942">
    <property type="entry name" value="DUF5689"/>
    <property type="match status" value="1"/>
</dbReference>
<feature type="chain" id="PRO_5011636389" evidence="2">
    <location>
        <begin position="27"/>
        <end position="459"/>
    </location>
</feature>
<feature type="region of interest" description="Disordered" evidence="1">
    <location>
        <begin position="435"/>
        <end position="459"/>
    </location>
</feature>
<evidence type="ECO:0000259" key="3">
    <source>
        <dbReference type="PROSITE" id="PS51841"/>
    </source>
</evidence>
<dbReference type="STRING" id="400055.SAMN04490243_1323"/>
<keyword evidence="2" id="KW-0732">Signal</keyword>
<dbReference type="Gene3D" id="2.60.40.1260">
    <property type="entry name" value="Lamin Tail domain"/>
    <property type="match status" value="1"/>
</dbReference>
<dbReference type="EMBL" id="FOYQ01000001">
    <property type="protein sequence ID" value="SFR37870.1"/>
    <property type="molecule type" value="Genomic_DNA"/>
</dbReference>
<organism evidence="4 5">
    <name type="scientific">Robiginitalea myxolifaciens</name>
    <dbReference type="NCBI Taxonomy" id="400055"/>
    <lineage>
        <taxon>Bacteria</taxon>
        <taxon>Pseudomonadati</taxon>
        <taxon>Bacteroidota</taxon>
        <taxon>Flavobacteriia</taxon>
        <taxon>Flavobacteriales</taxon>
        <taxon>Flavobacteriaceae</taxon>
        <taxon>Robiginitalea</taxon>
    </lineage>
</organism>